<dbReference type="AlphaFoldDB" id="A0A9X3FID3"/>
<gene>
    <name evidence="1" type="ORF">OU798_23060</name>
</gene>
<accession>A0A9X3FID3</accession>
<dbReference type="Gene3D" id="2.40.160.130">
    <property type="entry name" value="Capsule assembly protein Wzi"/>
    <property type="match status" value="1"/>
</dbReference>
<keyword evidence="2" id="KW-1185">Reference proteome</keyword>
<dbReference type="RefSeq" id="WP_343335573.1">
    <property type="nucleotide sequence ID" value="NZ_JAPOHD010000067.1"/>
</dbReference>
<proteinExistence type="predicted"/>
<dbReference type="InterPro" id="IPR038636">
    <property type="entry name" value="Wzi_sf"/>
</dbReference>
<comment type="caution">
    <text evidence="1">The sequence shown here is derived from an EMBL/GenBank/DDBJ whole genome shotgun (WGS) entry which is preliminary data.</text>
</comment>
<dbReference type="EMBL" id="JAPOHD010000067">
    <property type="protein sequence ID" value="MCY1723248.1"/>
    <property type="molecule type" value="Genomic_DNA"/>
</dbReference>
<name>A0A9X3FID3_9BACT</name>
<dbReference type="Proteomes" id="UP001145087">
    <property type="component" value="Unassembled WGS sequence"/>
</dbReference>
<protein>
    <recommendedName>
        <fullName evidence="3">Capsule assembly protein Wzi</fullName>
    </recommendedName>
</protein>
<evidence type="ECO:0000313" key="2">
    <source>
        <dbReference type="Proteomes" id="UP001145087"/>
    </source>
</evidence>
<dbReference type="InterPro" id="IPR026950">
    <property type="entry name" value="Caps_assemb_Wzi"/>
</dbReference>
<evidence type="ECO:0000313" key="1">
    <source>
        <dbReference type="EMBL" id="MCY1723248.1"/>
    </source>
</evidence>
<organism evidence="1 2">
    <name type="scientific">Draconibacterium aestuarii</name>
    <dbReference type="NCBI Taxonomy" id="2998507"/>
    <lineage>
        <taxon>Bacteria</taxon>
        <taxon>Pseudomonadati</taxon>
        <taxon>Bacteroidota</taxon>
        <taxon>Bacteroidia</taxon>
        <taxon>Marinilabiliales</taxon>
        <taxon>Prolixibacteraceae</taxon>
        <taxon>Draconibacterium</taxon>
    </lineage>
</organism>
<sequence>MNIRIFARLTLLYWILSCSIITSAQEPSNFRIRNSTIISNNNQLPLWFHANQHGKVQATNQYLNISEIFISNSATERKVNIISWNWGGEVIYAFGNDNYLQINQAYTGISFNGWALKGGLFYDPVLYAGLSSTNGNLVRSGNARPHPNLRFYNNNYKPLAFIAEWLYFKFEFDEGLLEDDRYVENTHLHHKSLYLLIKSKKSWDAAFGIEHYVMWGGTSQDPKIGRFPISFGQYLRYIFSIPGGSNNSQEHDKGNVSGNHVSTYQLAYSKYLDKLDISFYLSHPFENHPGLTWKNWPDNLIGVHVSVKNKTKLINDFVYEVINTRHQNLKNDFVTNEGDEEWMHDLYEDYFVHLLYKSGFTYHHNSMGSPLFFPVVQRTDEISNTWFSLQSNRFFAHHVGISGHLSEAIKWKGLLTYIEHLGTIPNPYEFKHKQLSGLLDIQYINNKFPVQVSFSIAFDSGNSVNSNLGVQLSVTKEW</sequence>
<dbReference type="Pfam" id="PF14052">
    <property type="entry name" value="Caps_assemb_Wzi"/>
    <property type="match status" value="1"/>
</dbReference>
<reference evidence="1" key="1">
    <citation type="submission" date="2022-11" db="EMBL/GenBank/DDBJ databases">
        <title>Marilongibacter aestuarii gen. nov., sp. nov., isolated from tidal flat sediment.</title>
        <authorList>
            <person name="Jiayan W."/>
        </authorList>
    </citation>
    <scope>NUCLEOTIDE SEQUENCE</scope>
    <source>
        <strain evidence="1">Z1-6</strain>
    </source>
</reference>
<evidence type="ECO:0008006" key="3">
    <source>
        <dbReference type="Google" id="ProtNLM"/>
    </source>
</evidence>